<sequence length="185" mass="20730">MNKNQYLSELQDLLKEMDRESREELLYDYKEHFDVAKVEGRTETEVAKELGSPKVVARELLADYKISKAEKHRSVKNIVSAVVASLSLGFLNSVFIIGPVVGIFGLFVGCFVLAIALSLSPLIVFGSLFFDGYMNSWLTIFSSFILCSLGVMLCIGLMKIGKFLYTVLIRYIKFNVNIVKGVNHS</sequence>
<feature type="transmembrane region" description="Helical" evidence="1">
    <location>
        <begin position="137"/>
        <end position="158"/>
    </location>
</feature>
<proteinExistence type="predicted"/>
<feature type="transmembrane region" description="Helical" evidence="1">
    <location>
        <begin position="78"/>
        <end position="97"/>
    </location>
</feature>
<keyword evidence="3" id="KW-1185">Reference proteome</keyword>
<comment type="caution">
    <text evidence="2">The sequence shown here is derived from an EMBL/GenBank/DDBJ whole genome shotgun (WGS) entry which is preliminary data.</text>
</comment>
<organism evidence="2 3">
    <name type="scientific">Bacillus seohaeanensis</name>
    <dbReference type="NCBI Taxonomy" id="284580"/>
    <lineage>
        <taxon>Bacteria</taxon>
        <taxon>Bacillati</taxon>
        <taxon>Bacillota</taxon>
        <taxon>Bacilli</taxon>
        <taxon>Bacillales</taxon>
        <taxon>Bacillaceae</taxon>
        <taxon>Bacillus</taxon>
    </lineage>
</organism>
<dbReference type="Pfam" id="PF22564">
    <property type="entry name" value="HAAS"/>
    <property type="match status" value="1"/>
</dbReference>
<reference evidence="3" key="1">
    <citation type="journal article" date="2019" name="Int. J. Syst. Evol. Microbiol.">
        <title>The Global Catalogue of Microorganisms (GCM) 10K type strain sequencing project: providing services to taxonomists for standard genome sequencing and annotation.</title>
        <authorList>
            <consortium name="The Broad Institute Genomics Platform"/>
            <consortium name="The Broad Institute Genome Sequencing Center for Infectious Disease"/>
            <person name="Wu L."/>
            <person name="Ma J."/>
        </authorList>
    </citation>
    <scope>NUCLEOTIDE SEQUENCE [LARGE SCALE GENOMIC DNA]</scope>
    <source>
        <strain evidence="3">KCTC 3913</strain>
    </source>
</reference>
<keyword evidence="1" id="KW-1133">Transmembrane helix</keyword>
<evidence type="ECO:0000313" key="2">
    <source>
        <dbReference type="EMBL" id="MFD2679422.1"/>
    </source>
</evidence>
<protein>
    <recommendedName>
        <fullName evidence="4">DUF1700 domain-containing protein</fullName>
    </recommendedName>
</protein>
<dbReference type="Proteomes" id="UP001597506">
    <property type="component" value="Unassembled WGS sequence"/>
</dbReference>
<keyword evidence="1" id="KW-0812">Transmembrane</keyword>
<dbReference type="EMBL" id="JBHUMF010000002">
    <property type="protein sequence ID" value="MFD2679422.1"/>
    <property type="molecule type" value="Genomic_DNA"/>
</dbReference>
<feature type="transmembrane region" description="Helical" evidence="1">
    <location>
        <begin position="103"/>
        <end position="130"/>
    </location>
</feature>
<evidence type="ECO:0000313" key="3">
    <source>
        <dbReference type="Proteomes" id="UP001597506"/>
    </source>
</evidence>
<keyword evidence="1" id="KW-0472">Membrane</keyword>
<name>A0ABW5RL67_9BACI</name>
<gene>
    <name evidence="2" type="ORF">ACFSUL_01525</name>
</gene>
<dbReference type="RefSeq" id="WP_377932044.1">
    <property type="nucleotide sequence ID" value="NZ_JBHUMF010000002.1"/>
</dbReference>
<evidence type="ECO:0008006" key="4">
    <source>
        <dbReference type="Google" id="ProtNLM"/>
    </source>
</evidence>
<evidence type="ECO:0000256" key="1">
    <source>
        <dbReference type="SAM" id="Phobius"/>
    </source>
</evidence>
<accession>A0ABW5RL67</accession>